<reference evidence="1 2" key="1">
    <citation type="journal article" date="2014" name="Genome Biol. Evol.">
        <title>The genome of the myxosporean Thelohanellus kitauei shows adaptations to nutrient acquisition within its fish host.</title>
        <authorList>
            <person name="Yang Y."/>
            <person name="Xiong J."/>
            <person name="Zhou Z."/>
            <person name="Huo F."/>
            <person name="Miao W."/>
            <person name="Ran C."/>
            <person name="Liu Y."/>
            <person name="Zhang J."/>
            <person name="Feng J."/>
            <person name="Wang M."/>
            <person name="Wang M."/>
            <person name="Wang L."/>
            <person name="Yao B."/>
        </authorList>
    </citation>
    <scope>NUCLEOTIDE SEQUENCE [LARGE SCALE GENOMIC DNA]</scope>
    <source>
        <strain evidence="1">Wuqing</strain>
    </source>
</reference>
<proteinExistence type="predicted"/>
<sequence>MPTSLRVKYNQKLVHAFVDSGSAISVASYDLLNNQIILIIPMCAANNIIDTNNACPLNQNSRRLSIHKSDNLNKLVDSLLRSGVIRRLQSSKSSPIVLIQQKSGGLRLCVD</sequence>
<dbReference type="SUPFAM" id="SSF56672">
    <property type="entry name" value="DNA/RNA polymerases"/>
    <property type="match status" value="1"/>
</dbReference>
<dbReference type="Gene3D" id="3.10.10.10">
    <property type="entry name" value="HIV Type 1 Reverse Transcriptase, subunit A, domain 1"/>
    <property type="match status" value="1"/>
</dbReference>
<keyword evidence="2" id="KW-1185">Reference proteome</keyword>
<dbReference type="InterPro" id="IPR043502">
    <property type="entry name" value="DNA/RNA_pol_sf"/>
</dbReference>
<dbReference type="AlphaFoldDB" id="A0A0C2MVJ4"/>
<evidence type="ECO:0000313" key="1">
    <source>
        <dbReference type="EMBL" id="KII68175.1"/>
    </source>
</evidence>
<evidence type="ECO:0000313" key="2">
    <source>
        <dbReference type="Proteomes" id="UP000031668"/>
    </source>
</evidence>
<dbReference type="EMBL" id="JWZT01002913">
    <property type="protein sequence ID" value="KII68175.1"/>
    <property type="molecule type" value="Genomic_DNA"/>
</dbReference>
<dbReference type="OrthoDB" id="8059659at2759"/>
<dbReference type="Proteomes" id="UP000031668">
    <property type="component" value="Unassembled WGS sequence"/>
</dbReference>
<comment type="caution">
    <text evidence="1">The sequence shown here is derived from an EMBL/GenBank/DDBJ whole genome shotgun (WGS) entry which is preliminary data.</text>
</comment>
<name>A0A0C2MVJ4_THEKT</name>
<gene>
    <name evidence="1" type="ORF">RF11_16327</name>
</gene>
<accession>A0A0C2MVJ4</accession>
<protein>
    <submittedName>
        <fullName evidence="1">Uncharacterized protein</fullName>
    </submittedName>
</protein>
<organism evidence="1 2">
    <name type="scientific">Thelohanellus kitauei</name>
    <name type="common">Myxosporean</name>
    <dbReference type="NCBI Taxonomy" id="669202"/>
    <lineage>
        <taxon>Eukaryota</taxon>
        <taxon>Metazoa</taxon>
        <taxon>Cnidaria</taxon>
        <taxon>Myxozoa</taxon>
        <taxon>Myxosporea</taxon>
        <taxon>Bivalvulida</taxon>
        <taxon>Platysporina</taxon>
        <taxon>Myxobolidae</taxon>
        <taxon>Thelohanellus</taxon>
    </lineage>
</organism>